<sequence>MINEKIKGKRVLITGASSGIGEQLAYKVAREGAVPIFVSRSAEKLASLTSAIRKQYRVSAYYHTCDLLDHSAWQAVMEQIAADHGPVHILINNAGTGHFQYVDELPMDAYENMFRLNVLAAVQAVRFFLPIMVQHGEGHIVNIASQAGKMATPKSAGYAATKHALLGFTNSLRMEVAGKGIFVTAVNPGPVKTNFFKIADPDGTYIKAVSKYLLDAGKVAEKVVKHLYTPKREINLPFWMDVGSRLYQIAPGMMERLFSGQFNKK</sequence>
<name>A0A4R3N8J2_9BACI</name>
<dbReference type="InterPro" id="IPR036291">
    <property type="entry name" value="NAD(P)-bd_dom_sf"/>
</dbReference>
<dbReference type="InterPro" id="IPR002347">
    <property type="entry name" value="SDR_fam"/>
</dbReference>
<evidence type="ECO:0008006" key="6">
    <source>
        <dbReference type="Google" id="ProtNLM"/>
    </source>
</evidence>
<dbReference type="GO" id="GO:0016491">
    <property type="term" value="F:oxidoreductase activity"/>
    <property type="evidence" value="ECO:0007669"/>
    <property type="project" value="UniProtKB-KW"/>
</dbReference>
<dbReference type="PRINTS" id="PR00081">
    <property type="entry name" value="GDHRDH"/>
</dbReference>
<accession>A0A4R3N8J2</accession>
<dbReference type="PANTHER" id="PTHR44196">
    <property type="entry name" value="DEHYDROGENASE/REDUCTASE SDR FAMILY MEMBER 7B"/>
    <property type="match status" value="1"/>
</dbReference>
<dbReference type="PANTHER" id="PTHR44196:SF1">
    <property type="entry name" value="DEHYDROGENASE_REDUCTASE SDR FAMILY MEMBER 7B"/>
    <property type="match status" value="1"/>
</dbReference>
<comment type="similarity">
    <text evidence="1 3">Belongs to the short-chain dehydrogenases/reductases (SDR) family.</text>
</comment>
<proteinExistence type="inferred from homology"/>
<comment type="caution">
    <text evidence="4">The sequence shown here is derived from an EMBL/GenBank/DDBJ whole genome shotgun (WGS) entry which is preliminary data.</text>
</comment>
<dbReference type="PIRSF" id="PIRSF000126">
    <property type="entry name" value="11-beta-HSD1"/>
    <property type="match status" value="1"/>
</dbReference>
<dbReference type="EMBL" id="SMAN01000003">
    <property type="protein sequence ID" value="TCT25661.1"/>
    <property type="molecule type" value="Genomic_DNA"/>
</dbReference>
<organism evidence="4 5">
    <name type="scientific">Melghiribacillus thermohalophilus</name>
    <dbReference type="NCBI Taxonomy" id="1324956"/>
    <lineage>
        <taxon>Bacteria</taxon>
        <taxon>Bacillati</taxon>
        <taxon>Bacillota</taxon>
        <taxon>Bacilli</taxon>
        <taxon>Bacillales</taxon>
        <taxon>Bacillaceae</taxon>
        <taxon>Melghiribacillus</taxon>
    </lineage>
</organism>
<protein>
    <recommendedName>
        <fullName evidence="6">Short-subunit dehydrogenase</fullName>
    </recommendedName>
</protein>
<dbReference type="SUPFAM" id="SSF51735">
    <property type="entry name" value="NAD(P)-binding Rossmann-fold domains"/>
    <property type="match status" value="1"/>
</dbReference>
<evidence type="ECO:0000256" key="1">
    <source>
        <dbReference type="ARBA" id="ARBA00006484"/>
    </source>
</evidence>
<keyword evidence="5" id="KW-1185">Reference proteome</keyword>
<evidence type="ECO:0000256" key="3">
    <source>
        <dbReference type="RuleBase" id="RU000363"/>
    </source>
</evidence>
<evidence type="ECO:0000313" key="5">
    <source>
        <dbReference type="Proteomes" id="UP000294650"/>
    </source>
</evidence>
<dbReference type="InterPro" id="IPR020904">
    <property type="entry name" value="Sc_DH/Rdtase_CS"/>
</dbReference>
<evidence type="ECO:0000256" key="2">
    <source>
        <dbReference type="ARBA" id="ARBA00023002"/>
    </source>
</evidence>
<dbReference type="PROSITE" id="PS00061">
    <property type="entry name" value="ADH_SHORT"/>
    <property type="match status" value="1"/>
</dbReference>
<dbReference type="RefSeq" id="WP_243646752.1">
    <property type="nucleotide sequence ID" value="NZ_SMAN01000003.1"/>
</dbReference>
<dbReference type="GO" id="GO:0016020">
    <property type="term" value="C:membrane"/>
    <property type="evidence" value="ECO:0007669"/>
    <property type="project" value="TreeGrafter"/>
</dbReference>
<dbReference type="Proteomes" id="UP000294650">
    <property type="component" value="Unassembled WGS sequence"/>
</dbReference>
<reference evidence="4 5" key="1">
    <citation type="submission" date="2019-03" db="EMBL/GenBank/DDBJ databases">
        <title>Genomic Encyclopedia of Type Strains, Phase IV (KMG-IV): sequencing the most valuable type-strain genomes for metagenomic binning, comparative biology and taxonomic classification.</title>
        <authorList>
            <person name="Goeker M."/>
        </authorList>
    </citation>
    <scope>NUCLEOTIDE SEQUENCE [LARGE SCALE GENOMIC DNA]</scope>
    <source>
        <strain evidence="4 5">DSM 25894</strain>
    </source>
</reference>
<dbReference type="Gene3D" id="3.40.50.720">
    <property type="entry name" value="NAD(P)-binding Rossmann-like Domain"/>
    <property type="match status" value="1"/>
</dbReference>
<dbReference type="PRINTS" id="PR00080">
    <property type="entry name" value="SDRFAMILY"/>
</dbReference>
<dbReference type="Pfam" id="PF00106">
    <property type="entry name" value="adh_short"/>
    <property type="match status" value="1"/>
</dbReference>
<evidence type="ECO:0000313" key="4">
    <source>
        <dbReference type="EMBL" id="TCT25661.1"/>
    </source>
</evidence>
<dbReference type="AlphaFoldDB" id="A0A4R3N8J2"/>
<keyword evidence="2" id="KW-0560">Oxidoreductase</keyword>
<gene>
    <name evidence="4" type="ORF">EDD68_103216</name>
</gene>